<comment type="caution">
    <text evidence="3">The sequence shown here is derived from an EMBL/GenBank/DDBJ whole genome shotgun (WGS) entry which is preliminary data.</text>
</comment>
<dbReference type="Pfam" id="PF19762">
    <property type="entry name" value="DUF6249"/>
    <property type="match status" value="1"/>
</dbReference>
<reference evidence="4" key="1">
    <citation type="journal article" date="2015" name="MBio">
        <title>Genome-Resolved Metagenomic Analysis Reveals Roles for Candidate Phyla and Other Microbial Community Members in Biogeochemical Transformations in Oil Reservoirs.</title>
        <authorList>
            <person name="Hu P."/>
            <person name="Tom L."/>
            <person name="Singh A."/>
            <person name="Thomas B.C."/>
            <person name="Baker B.J."/>
            <person name="Piceno Y.M."/>
            <person name="Andersen G.L."/>
            <person name="Banfield J.F."/>
        </authorList>
    </citation>
    <scope>NUCLEOTIDE SEQUENCE [LARGE SCALE GENOMIC DNA]</scope>
</reference>
<feature type="transmembrane region" description="Helical" evidence="1">
    <location>
        <begin position="97"/>
        <end position="118"/>
    </location>
</feature>
<protein>
    <recommendedName>
        <fullName evidence="2">DUF6249 domain-containing protein</fullName>
    </recommendedName>
</protein>
<feature type="domain" description="DUF6249" evidence="2">
    <location>
        <begin position="11"/>
        <end position="119"/>
    </location>
</feature>
<sequence>MGEFMEELIPIIAIICTIGLPIIAGWILGLQWVKSRHAERMGLISQGIIPPDSPKKKSDPNRFVSLRNGIVLVALGIGIIVGFLCSEYLVIGQGNEFWVTSASVAFFLGAGYLVYFLIVQRIPVNQSKEEKEEAEQG</sequence>
<dbReference type="EMBL" id="LGGN01000022">
    <property type="protein sequence ID" value="KUK78546.1"/>
    <property type="molecule type" value="Genomic_DNA"/>
</dbReference>
<dbReference type="AlphaFoldDB" id="A0A101HKK1"/>
<evidence type="ECO:0000313" key="4">
    <source>
        <dbReference type="Proteomes" id="UP000053860"/>
    </source>
</evidence>
<evidence type="ECO:0000259" key="2">
    <source>
        <dbReference type="Pfam" id="PF19762"/>
    </source>
</evidence>
<dbReference type="Proteomes" id="UP000053860">
    <property type="component" value="Unassembled WGS sequence"/>
</dbReference>
<keyword evidence="1" id="KW-0812">Transmembrane</keyword>
<dbReference type="STRING" id="1123008.GCA_000380985_02390"/>
<feature type="transmembrane region" description="Helical" evidence="1">
    <location>
        <begin position="12"/>
        <end position="33"/>
    </location>
</feature>
<feature type="transmembrane region" description="Helical" evidence="1">
    <location>
        <begin position="70"/>
        <end position="91"/>
    </location>
</feature>
<evidence type="ECO:0000256" key="1">
    <source>
        <dbReference type="SAM" id="Phobius"/>
    </source>
</evidence>
<evidence type="ECO:0000313" key="3">
    <source>
        <dbReference type="EMBL" id="KUK78546.1"/>
    </source>
</evidence>
<dbReference type="InterPro" id="IPR046216">
    <property type="entry name" value="DUF6249"/>
</dbReference>
<proteinExistence type="predicted"/>
<gene>
    <name evidence="3" type="ORF">XD92_0235</name>
</gene>
<keyword evidence="1" id="KW-1133">Transmembrane helix</keyword>
<name>A0A101HKK1_9BACT</name>
<accession>A0A101HKK1</accession>
<keyword evidence="1" id="KW-0472">Membrane</keyword>
<organism evidence="3 4">
    <name type="scientific">Proteiniphilum acetatigenes</name>
    <dbReference type="NCBI Taxonomy" id="294710"/>
    <lineage>
        <taxon>Bacteria</taxon>
        <taxon>Pseudomonadati</taxon>
        <taxon>Bacteroidota</taxon>
        <taxon>Bacteroidia</taxon>
        <taxon>Bacteroidales</taxon>
        <taxon>Dysgonomonadaceae</taxon>
        <taxon>Proteiniphilum</taxon>
    </lineage>
</organism>